<protein>
    <submittedName>
        <fullName evidence="1">Uncharacterized protein</fullName>
    </submittedName>
</protein>
<gene>
    <name evidence="1" type="ORF">CRG98_043774</name>
</gene>
<sequence length="61" mass="6719">MAEIEALVVKIEIIFKDGDWDRGLAIQNRKNSQFKNSPIPTGKVGFALGSESGAEYYSAEQ</sequence>
<dbReference type="EMBL" id="PGOL01005202">
    <property type="protein sequence ID" value="PKI35865.1"/>
    <property type="molecule type" value="Genomic_DNA"/>
</dbReference>
<dbReference type="AlphaFoldDB" id="A0A2I0HVY7"/>
<accession>A0A2I0HVY7</accession>
<name>A0A2I0HVY7_PUNGR</name>
<comment type="caution">
    <text evidence="1">The sequence shown here is derived from an EMBL/GenBank/DDBJ whole genome shotgun (WGS) entry which is preliminary data.</text>
</comment>
<dbReference type="Proteomes" id="UP000233551">
    <property type="component" value="Unassembled WGS sequence"/>
</dbReference>
<organism evidence="1 2">
    <name type="scientific">Punica granatum</name>
    <name type="common">Pomegranate</name>
    <dbReference type="NCBI Taxonomy" id="22663"/>
    <lineage>
        <taxon>Eukaryota</taxon>
        <taxon>Viridiplantae</taxon>
        <taxon>Streptophyta</taxon>
        <taxon>Embryophyta</taxon>
        <taxon>Tracheophyta</taxon>
        <taxon>Spermatophyta</taxon>
        <taxon>Magnoliopsida</taxon>
        <taxon>eudicotyledons</taxon>
        <taxon>Gunneridae</taxon>
        <taxon>Pentapetalae</taxon>
        <taxon>rosids</taxon>
        <taxon>malvids</taxon>
        <taxon>Myrtales</taxon>
        <taxon>Lythraceae</taxon>
        <taxon>Punica</taxon>
    </lineage>
</organism>
<keyword evidence="2" id="KW-1185">Reference proteome</keyword>
<evidence type="ECO:0000313" key="1">
    <source>
        <dbReference type="EMBL" id="PKI35865.1"/>
    </source>
</evidence>
<evidence type="ECO:0000313" key="2">
    <source>
        <dbReference type="Proteomes" id="UP000233551"/>
    </source>
</evidence>
<reference evidence="1 2" key="1">
    <citation type="submission" date="2017-11" db="EMBL/GenBank/DDBJ databases">
        <title>De-novo sequencing of pomegranate (Punica granatum L.) genome.</title>
        <authorList>
            <person name="Akparov Z."/>
            <person name="Amiraslanov A."/>
            <person name="Hajiyeva S."/>
            <person name="Abbasov M."/>
            <person name="Kaur K."/>
            <person name="Hamwieh A."/>
            <person name="Solovyev V."/>
            <person name="Salamov A."/>
            <person name="Braich B."/>
            <person name="Kosarev P."/>
            <person name="Mahmoud A."/>
            <person name="Hajiyev E."/>
            <person name="Babayeva S."/>
            <person name="Izzatullayeva V."/>
            <person name="Mammadov A."/>
            <person name="Mammadov A."/>
            <person name="Sharifova S."/>
            <person name="Ojaghi J."/>
            <person name="Eynullazada K."/>
            <person name="Bayramov B."/>
            <person name="Abdulazimova A."/>
            <person name="Shahmuradov I."/>
        </authorList>
    </citation>
    <scope>NUCLEOTIDE SEQUENCE [LARGE SCALE GENOMIC DNA]</scope>
    <source>
        <strain evidence="2">cv. AG2017</strain>
        <tissue evidence="1">Leaf</tissue>
    </source>
</reference>
<proteinExistence type="predicted"/>